<evidence type="ECO:0008006" key="4">
    <source>
        <dbReference type="Google" id="ProtNLM"/>
    </source>
</evidence>
<keyword evidence="1" id="KW-0472">Membrane</keyword>
<feature type="transmembrane region" description="Helical" evidence="1">
    <location>
        <begin position="39"/>
        <end position="58"/>
    </location>
</feature>
<proteinExistence type="predicted"/>
<keyword evidence="1" id="KW-0812">Transmembrane</keyword>
<keyword evidence="3" id="KW-1185">Reference proteome</keyword>
<name>A0ABM8ZR78_9VIBR</name>
<sequence length="59" mass="6548">MALINCPECNKEISDTADHCIHCGYTPEMEAPKKGLIDYAFFLFAFAAVGYAAYAIFFC</sequence>
<comment type="caution">
    <text evidence="2">The sequence shown here is derived from an EMBL/GenBank/DDBJ whole genome shotgun (WGS) entry which is preliminary data.</text>
</comment>
<evidence type="ECO:0000256" key="1">
    <source>
        <dbReference type="SAM" id="Phobius"/>
    </source>
</evidence>
<accession>A0ABM8ZR78</accession>
<dbReference type="EMBL" id="CAKLDI010000001">
    <property type="protein sequence ID" value="CAH0532796.1"/>
    <property type="molecule type" value="Genomic_DNA"/>
</dbReference>
<protein>
    <recommendedName>
        <fullName evidence="4">Zinc ribbon domain-containing protein</fullName>
    </recommendedName>
</protein>
<keyword evidence="1" id="KW-1133">Transmembrane helix</keyword>
<reference evidence="2" key="1">
    <citation type="submission" date="2021-11" db="EMBL/GenBank/DDBJ databases">
        <authorList>
            <person name="Rodrigo-Torres L."/>
            <person name="Arahal R. D."/>
            <person name="Lucena T."/>
        </authorList>
    </citation>
    <scope>NUCLEOTIDE SEQUENCE</scope>
    <source>
        <strain evidence="2">CECT 7929</strain>
    </source>
</reference>
<gene>
    <name evidence="2" type="ORF">VST7929_00643</name>
</gene>
<evidence type="ECO:0000313" key="2">
    <source>
        <dbReference type="EMBL" id="CAH0532796.1"/>
    </source>
</evidence>
<dbReference type="RefSeq" id="WP_237464836.1">
    <property type="nucleotide sequence ID" value="NZ_CAKLDI010000001.1"/>
</dbReference>
<evidence type="ECO:0000313" key="3">
    <source>
        <dbReference type="Proteomes" id="UP000838672"/>
    </source>
</evidence>
<organism evidence="2 3">
    <name type="scientific">Vibrio stylophorae</name>
    <dbReference type="NCBI Taxonomy" id="659351"/>
    <lineage>
        <taxon>Bacteria</taxon>
        <taxon>Pseudomonadati</taxon>
        <taxon>Pseudomonadota</taxon>
        <taxon>Gammaproteobacteria</taxon>
        <taxon>Vibrionales</taxon>
        <taxon>Vibrionaceae</taxon>
        <taxon>Vibrio</taxon>
    </lineage>
</organism>
<dbReference type="Proteomes" id="UP000838672">
    <property type="component" value="Unassembled WGS sequence"/>
</dbReference>